<dbReference type="EMBL" id="AP026709">
    <property type="protein sequence ID" value="BDQ36760.1"/>
    <property type="molecule type" value="Genomic_DNA"/>
</dbReference>
<gene>
    <name evidence="2" type="ORF">SYK_11200</name>
</gene>
<feature type="signal peptide" evidence="1">
    <location>
        <begin position="1"/>
        <end position="21"/>
    </location>
</feature>
<dbReference type="SMART" id="SM00671">
    <property type="entry name" value="SEL1"/>
    <property type="match status" value="3"/>
</dbReference>
<evidence type="ECO:0008006" key="4">
    <source>
        <dbReference type="Google" id="ProtNLM"/>
    </source>
</evidence>
<evidence type="ECO:0000313" key="3">
    <source>
        <dbReference type="Proteomes" id="UP001317742"/>
    </source>
</evidence>
<dbReference type="RefSeq" id="WP_281762644.1">
    <property type="nucleotide sequence ID" value="NZ_AP026709.1"/>
</dbReference>
<dbReference type="InterPro" id="IPR011990">
    <property type="entry name" value="TPR-like_helical_dom_sf"/>
</dbReference>
<dbReference type="SUPFAM" id="SSF81901">
    <property type="entry name" value="HCP-like"/>
    <property type="match status" value="1"/>
</dbReference>
<dbReference type="Pfam" id="PF08238">
    <property type="entry name" value="Sel1"/>
    <property type="match status" value="3"/>
</dbReference>
<proteinExistence type="predicted"/>
<protein>
    <recommendedName>
        <fullName evidence="4">Sel1 repeat family protein</fullName>
    </recommendedName>
</protein>
<dbReference type="InterPro" id="IPR052748">
    <property type="entry name" value="ISR_Activator"/>
</dbReference>
<evidence type="ECO:0000256" key="1">
    <source>
        <dbReference type="SAM" id="SignalP"/>
    </source>
</evidence>
<dbReference type="PANTHER" id="PTHR45011:SF1">
    <property type="entry name" value="DAP3-BINDING CELL DEATH ENHANCER 1"/>
    <property type="match status" value="1"/>
</dbReference>
<dbReference type="Proteomes" id="UP001317742">
    <property type="component" value="Chromosome"/>
</dbReference>
<keyword evidence="1" id="KW-0732">Signal</keyword>
<dbReference type="Gene3D" id="1.25.40.10">
    <property type="entry name" value="Tetratricopeptide repeat domain"/>
    <property type="match status" value="1"/>
</dbReference>
<dbReference type="PANTHER" id="PTHR45011">
    <property type="entry name" value="DAP3-BINDING CELL DEATH ENHANCER 1"/>
    <property type="match status" value="1"/>
</dbReference>
<reference evidence="2 3" key="1">
    <citation type="submission" date="2022-08" db="EMBL/GenBank/DDBJ databases">
        <title>Genome Sequence of the sulphate-reducing bacterium, Pseudodesulfovibrio sp. SYK.</title>
        <authorList>
            <person name="Kondo R."/>
            <person name="Kataoka T."/>
        </authorList>
    </citation>
    <scope>NUCLEOTIDE SEQUENCE [LARGE SCALE GENOMIC DNA]</scope>
    <source>
        <strain evidence="2 3">SYK</strain>
    </source>
</reference>
<feature type="chain" id="PRO_5047434239" description="Sel1 repeat family protein" evidence="1">
    <location>
        <begin position="22"/>
        <end position="185"/>
    </location>
</feature>
<accession>A0ABM8AZ10</accession>
<keyword evidence="3" id="KW-1185">Reference proteome</keyword>
<evidence type="ECO:0000313" key="2">
    <source>
        <dbReference type="EMBL" id="BDQ36760.1"/>
    </source>
</evidence>
<name>A0ABM8AZ10_9BACT</name>
<sequence>MNRFLKYSVFFILITLLPAGCVVEKVTNQIPERQGTKAYLKKDYDTAITKYEYAAENDNANAKYALATMYMEGEGVEKDMNKALQLLEQACDQEQKDALLMLGLFYVYGDNVPTDEIKGAELIYRAGVAENDVAMYYMGHLYAAGVGVKKDLRRAQMWMNNAKKFGFPVKEELLTLKGLEALYDN</sequence>
<organism evidence="2 3">
    <name type="scientific">Pseudodesulfovibrio nedwellii</name>
    <dbReference type="NCBI Taxonomy" id="2973072"/>
    <lineage>
        <taxon>Bacteria</taxon>
        <taxon>Pseudomonadati</taxon>
        <taxon>Thermodesulfobacteriota</taxon>
        <taxon>Desulfovibrionia</taxon>
        <taxon>Desulfovibrionales</taxon>
        <taxon>Desulfovibrionaceae</taxon>
    </lineage>
</organism>
<dbReference type="InterPro" id="IPR006597">
    <property type="entry name" value="Sel1-like"/>
</dbReference>